<name>A0A811KR50_9BILA</name>
<reference evidence="25" key="1">
    <citation type="submission" date="2020-09" db="EMBL/GenBank/DDBJ databases">
        <authorList>
            <person name="Kikuchi T."/>
        </authorList>
    </citation>
    <scope>NUCLEOTIDE SEQUENCE</scope>
    <source>
        <strain evidence="25">SH1</strain>
    </source>
</reference>
<evidence type="ECO:0000256" key="7">
    <source>
        <dbReference type="ARBA" id="ARBA00022737"/>
    </source>
</evidence>
<dbReference type="InterPro" id="IPR007110">
    <property type="entry name" value="Ig-like_dom"/>
</dbReference>
<accession>A0A811KR50</accession>
<dbReference type="PRINTS" id="PR00109">
    <property type="entry name" value="TYRKINASE"/>
</dbReference>
<evidence type="ECO:0000256" key="12">
    <source>
        <dbReference type="ARBA" id="ARBA00023136"/>
    </source>
</evidence>
<dbReference type="InterPro" id="IPR008266">
    <property type="entry name" value="Tyr_kinase_AS"/>
</dbReference>
<evidence type="ECO:0000259" key="23">
    <source>
        <dbReference type="PROSITE" id="PS50011"/>
    </source>
</evidence>
<dbReference type="PROSITE" id="PS00109">
    <property type="entry name" value="PROTEIN_KINASE_TYR"/>
    <property type="match status" value="1"/>
</dbReference>
<evidence type="ECO:0000256" key="6">
    <source>
        <dbReference type="ARBA" id="ARBA00022729"/>
    </source>
</evidence>
<evidence type="ECO:0000256" key="17">
    <source>
        <dbReference type="ARBA" id="ARBA00023319"/>
    </source>
</evidence>
<dbReference type="GO" id="GO:0009653">
    <property type="term" value="P:anatomical structure morphogenesis"/>
    <property type="evidence" value="ECO:0007669"/>
    <property type="project" value="UniProtKB-ARBA"/>
</dbReference>
<dbReference type="PROSITE" id="PS50011">
    <property type="entry name" value="PROTEIN_KINASE_DOM"/>
    <property type="match status" value="1"/>
</dbReference>
<dbReference type="SMART" id="SM00408">
    <property type="entry name" value="IGc2"/>
    <property type="match status" value="3"/>
</dbReference>
<feature type="domain" description="Ig-like" evidence="24">
    <location>
        <begin position="30"/>
        <end position="120"/>
    </location>
</feature>
<dbReference type="PANTHER" id="PTHR24416:SF550">
    <property type="entry name" value="FIBROBLAST GROWTH FACTOR RECEPTOR HOMOLOG 1-RELATED"/>
    <property type="match status" value="1"/>
</dbReference>
<gene>
    <name evidence="25" type="ORF">BOKJ2_LOCUS7269</name>
</gene>
<feature type="domain" description="Protein kinase" evidence="23">
    <location>
        <begin position="701"/>
        <end position="996"/>
    </location>
</feature>
<keyword evidence="5 21" id="KW-0812">Transmembrane</keyword>
<dbReference type="PANTHER" id="PTHR24416">
    <property type="entry name" value="TYROSINE-PROTEIN KINASE RECEPTOR"/>
    <property type="match status" value="1"/>
</dbReference>
<dbReference type="FunFam" id="2.60.40.10:FF:000020">
    <property type="entry name" value="Fibroblast growth factor receptor"/>
    <property type="match status" value="1"/>
</dbReference>
<feature type="domain" description="Ig-like" evidence="24">
    <location>
        <begin position="363"/>
        <end position="455"/>
    </location>
</feature>
<protein>
    <recommendedName>
        <fullName evidence="2">receptor protein-tyrosine kinase</fullName>
        <ecNumber evidence="2">2.7.10.1</ecNumber>
    </recommendedName>
</protein>
<dbReference type="SMART" id="SM00219">
    <property type="entry name" value="TyrKc"/>
    <property type="match status" value="1"/>
</dbReference>
<dbReference type="InterPro" id="IPR020635">
    <property type="entry name" value="Tyr_kinase_cat_dom"/>
</dbReference>
<dbReference type="InterPro" id="IPR050122">
    <property type="entry name" value="RTK"/>
</dbReference>
<keyword evidence="13" id="KW-0829">Tyrosine-protein kinase</keyword>
<comment type="caution">
    <text evidence="25">The sequence shown here is derived from an EMBL/GenBank/DDBJ whole genome shotgun (WGS) entry which is preliminary data.</text>
</comment>
<keyword evidence="11 21" id="KW-1133">Transmembrane helix</keyword>
<dbReference type="Pfam" id="PF07714">
    <property type="entry name" value="PK_Tyr_Ser-Thr"/>
    <property type="match status" value="1"/>
</dbReference>
<evidence type="ECO:0000256" key="13">
    <source>
        <dbReference type="ARBA" id="ARBA00023137"/>
    </source>
</evidence>
<feature type="compositionally biased region" description="Low complexity" evidence="20">
    <location>
        <begin position="1190"/>
        <end position="1207"/>
    </location>
</feature>
<feature type="domain" description="Ig-like" evidence="24">
    <location>
        <begin position="468"/>
        <end position="575"/>
    </location>
</feature>
<keyword evidence="15" id="KW-0675">Receptor</keyword>
<dbReference type="PROSITE" id="PS51257">
    <property type="entry name" value="PROKAR_LIPOPROTEIN"/>
    <property type="match status" value="1"/>
</dbReference>
<dbReference type="EMBL" id="CAJFDH010000003">
    <property type="protein sequence ID" value="CAD5217791.1"/>
    <property type="molecule type" value="Genomic_DNA"/>
</dbReference>
<dbReference type="GO" id="GO:0043235">
    <property type="term" value="C:receptor complex"/>
    <property type="evidence" value="ECO:0007669"/>
    <property type="project" value="TreeGrafter"/>
</dbReference>
<dbReference type="SUPFAM" id="SSF48726">
    <property type="entry name" value="Immunoglobulin"/>
    <property type="match status" value="3"/>
</dbReference>
<evidence type="ECO:0000256" key="22">
    <source>
        <dbReference type="SAM" id="SignalP"/>
    </source>
</evidence>
<dbReference type="FunFam" id="2.60.40.10:FF:001641">
    <property type="entry name" value="Myoblast growth factor receptor egl-15"/>
    <property type="match status" value="1"/>
</dbReference>
<keyword evidence="16" id="KW-0325">Glycoprotein</keyword>
<evidence type="ECO:0000256" key="2">
    <source>
        <dbReference type="ARBA" id="ARBA00011902"/>
    </source>
</evidence>
<dbReference type="EC" id="2.7.10.1" evidence="2"/>
<dbReference type="AlphaFoldDB" id="A0A811KR50"/>
<dbReference type="EMBL" id="CAJFCW020000003">
    <property type="protein sequence ID" value="CAG9108502.1"/>
    <property type="molecule type" value="Genomic_DNA"/>
</dbReference>
<feature type="compositionally biased region" description="Polar residues" evidence="20">
    <location>
        <begin position="1173"/>
        <end position="1186"/>
    </location>
</feature>
<evidence type="ECO:0000256" key="11">
    <source>
        <dbReference type="ARBA" id="ARBA00022989"/>
    </source>
</evidence>
<evidence type="ECO:0000256" key="14">
    <source>
        <dbReference type="ARBA" id="ARBA00023157"/>
    </source>
</evidence>
<evidence type="ECO:0000256" key="9">
    <source>
        <dbReference type="ARBA" id="ARBA00022777"/>
    </source>
</evidence>
<dbReference type="InterPro" id="IPR017441">
    <property type="entry name" value="Protein_kinase_ATP_BS"/>
</dbReference>
<feature type="signal peptide" evidence="22">
    <location>
        <begin position="1"/>
        <end position="21"/>
    </location>
</feature>
<dbReference type="SUPFAM" id="SSF56112">
    <property type="entry name" value="Protein kinase-like (PK-like)"/>
    <property type="match status" value="1"/>
</dbReference>
<evidence type="ECO:0000256" key="10">
    <source>
        <dbReference type="ARBA" id="ARBA00022840"/>
    </source>
</evidence>
<sequence length="1232" mass="140425">MTTYPLKFVFFLSLLISCFVAQYITQNGPPRFIQNSRKHQYTFLGDTVKLKCGAVGRPQPKVHWYFGDAYLNYTFFTENPRYQDKGVELEIRRVEIKDKGNWACKVWNNEGTISRNFTLHIIDYCDYFLSTDADVVPVKTSESCVCEWLSTKDPAFSNEFDTFYNDYCHEYAKDIEVTKFRQSGNLNVHCVNGRCEDEKKTAYSDGTSEHAEDTFAVNTPLDTEEKVRKAQHILKNRIPELVEQHKMDKKVAEKKEIETLKKEAHQDLTNNIEDGDYEESTQSFVSLAPALALQATTPTHPIADIGARAFITNRRHNTSDSDINVVVIDVKEDPMPTTTTRSYTNIWTTRRWRIPDVPTKLAPYFKQPNEENTIILPSGRTLKLSCKAGGVPEPQVIWRKDHEEVGPETDRRSGAMFKVRKWSLELEDASEADSGHYSCDVFNTAGTIRRDFRVEVRDRIRSRPIILPNVLINQTVNANMTVNFTCQVLSDLIPHVVWIKLVKIDGSYIRWDEKQNKNVFNFIDMNKIKKARIFHDNINKLYTLVIFNTSISDQGIYSCVAGNTLGMSMANATLTVHEFRAMTLPTDNPYPAWPLAYTVLLILFILMLLLCAGLAALYYFFSERLQRNRIQNLDKMAVRKKVIITKKPQKDDVWSDLASTYAITVEPVISGDQQRLNSEESGVSEYEVPTDMTWEIDRTRLTLTDIVGEGAFGEVWKGTMAPKGKSDSIETKVAVKKLKPTAQEKELIILVSEMQIFKSIGQHDNILKLIGCCTGTGPLLVVLEYCPHGNLRDFLRRHRPNPASDCTENENNSLIYETTHNVSTIEKQPSLESLTLKDLIRFATEIAHGMEFLASQKIIHRDLAARNILVAEDYSMKISDFGLSRNVFYQDYYRKKGAGRLPIKWMAPEALEANVYTVYSDVWSFGIVLWEIMTLGGTPYPSISMPQLYNVLKDGYRMEPPHNCPEEIYGVMVMCWQEKPESRPQFQTIADYFEWLVAEALKMNQSHIQADFSNSNNIIQKEKVKRSLSAPGLMSIEAFLKKQTKHHPRHTSQPSLNEIHCSRAPISASDRKLKIVSRTSVIDKEQSVSVENLQCKVQTSYENFPDYINKPDQEETNAIKSTSAKKARLPPLRQPRISESSYEFNKTKSEVNDEAVEQKTNNCGEQHAEENKSLSPNNETQTNLVRTRSVDSSSSGHGGSSAMSSAEGFGINEVSQIVYTTIEEYDHKTLNK</sequence>
<dbReference type="InterPro" id="IPR013098">
    <property type="entry name" value="Ig_I-set"/>
</dbReference>
<dbReference type="Pfam" id="PF07679">
    <property type="entry name" value="I-set"/>
    <property type="match status" value="3"/>
</dbReference>
<evidence type="ECO:0000313" key="25">
    <source>
        <dbReference type="EMBL" id="CAD5217791.1"/>
    </source>
</evidence>
<comment type="subcellular location">
    <subcellularLocation>
        <location evidence="1">Membrane</location>
        <topology evidence="1">Single-pass membrane protein</topology>
    </subcellularLocation>
</comment>
<keyword evidence="7" id="KW-0677">Repeat</keyword>
<keyword evidence="10 19" id="KW-0067">ATP-binding</keyword>
<dbReference type="Gene3D" id="1.10.510.10">
    <property type="entry name" value="Transferase(Phosphotransferase) domain 1"/>
    <property type="match status" value="1"/>
</dbReference>
<dbReference type="PROSITE" id="PS00107">
    <property type="entry name" value="PROTEIN_KINASE_ATP"/>
    <property type="match status" value="1"/>
</dbReference>
<dbReference type="SMART" id="SM00409">
    <property type="entry name" value="IG"/>
    <property type="match status" value="3"/>
</dbReference>
<keyword evidence="12 21" id="KW-0472">Membrane</keyword>
<keyword evidence="4" id="KW-0808">Transferase</keyword>
<dbReference type="Proteomes" id="UP000614601">
    <property type="component" value="Unassembled WGS sequence"/>
</dbReference>
<organism evidence="25 26">
    <name type="scientific">Bursaphelenchus okinawaensis</name>
    <dbReference type="NCBI Taxonomy" id="465554"/>
    <lineage>
        <taxon>Eukaryota</taxon>
        <taxon>Metazoa</taxon>
        <taxon>Ecdysozoa</taxon>
        <taxon>Nematoda</taxon>
        <taxon>Chromadorea</taxon>
        <taxon>Rhabditida</taxon>
        <taxon>Tylenchina</taxon>
        <taxon>Tylenchomorpha</taxon>
        <taxon>Aphelenchoidea</taxon>
        <taxon>Aphelenchoididae</taxon>
        <taxon>Bursaphelenchus</taxon>
    </lineage>
</organism>
<dbReference type="InterPro" id="IPR001245">
    <property type="entry name" value="Ser-Thr/Tyr_kinase_cat_dom"/>
</dbReference>
<keyword evidence="3" id="KW-0597">Phosphoprotein</keyword>
<dbReference type="GO" id="GO:0005886">
    <property type="term" value="C:plasma membrane"/>
    <property type="evidence" value="ECO:0007669"/>
    <property type="project" value="TreeGrafter"/>
</dbReference>
<evidence type="ECO:0000256" key="8">
    <source>
        <dbReference type="ARBA" id="ARBA00022741"/>
    </source>
</evidence>
<evidence type="ECO:0000256" key="20">
    <source>
        <dbReference type="SAM" id="MobiDB-lite"/>
    </source>
</evidence>
<dbReference type="GO" id="GO:0005524">
    <property type="term" value="F:ATP binding"/>
    <property type="evidence" value="ECO:0007669"/>
    <property type="project" value="UniProtKB-UniRule"/>
</dbReference>
<evidence type="ECO:0000256" key="4">
    <source>
        <dbReference type="ARBA" id="ARBA00022679"/>
    </source>
</evidence>
<dbReference type="InterPro" id="IPR000719">
    <property type="entry name" value="Prot_kinase_dom"/>
</dbReference>
<dbReference type="Gene3D" id="3.30.200.20">
    <property type="entry name" value="Phosphorylase Kinase, domain 1"/>
    <property type="match status" value="1"/>
</dbReference>
<dbReference type="Proteomes" id="UP000783686">
    <property type="component" value="Unassembled WGS sequence"/>
</dbReference>
<dbReference type="InterPro" id="IPR013783">
    <property type="entry name" value="Ig-like_fold"/>
</dbReference>
<keyword evidence="26" id="KW-1185">Reference proteome</keyword>
<keyword evidence="14" id="KW-1015">Disulfide bond</keyword>
<evidence type="ECO:0000313" key="26">
    <source>
        <dbReference type="Proteomes" id="UP000614601"/>
    </source>
</evidence>
<evidence type="ECO:0000256" key="16">
    <source>
        <dbReference type="ARBA" id="ARBA00023180"/>
    </source>
</evidence>
<dbReference type="InterPro" id="IPR011009">
    <property type="entry name" value="Kinase-like_dom_sf"/>
</dbReference>
<keyword evidence="6 22" id="KW-0732">Signal</keyword>
<feature type="region of interest" description="Disordered" evidence="20">
    <location>
        <begin position="1119"/>
        <end position="1207"/>
    </location>
</feature>
<dbReference type="Gene3D" id="2.60.40.10">
    <property type="entry name" value="Immunoglobulins"/>
    <property type="match status" value="3"/>
</dbReference>
<dbReference type="InterPro" id="IPR003598">
    <property type="entry name" value="Ig_sub2"/>
</dbReference>
<dbReference type="GO" id="GO:0007169">
    <property type="term" value="P:cell surface receptor protein tyrosine kinase signaling pathway"/>
    <property type="evidence" value="ECO:0007669"/>
    <property type="project" value="TreeGrafter"/>
</dbReference>
<dbReference type="FunFam" id="1.10.510.10:FF:000089">
    <property type="entry name" value="Tyrosine-protein kinase receptor TYRO3"/>
    <property type="match status" value="1"/>
</dbReference>
<keyword evidence="9" id="KW-0418">Kinase</keyword>
<proteinExistence type="predicted"/>
<dbReference type="PROSITE" id="PS50835">
    <property type="entry name" value="IG_LIKE"/>
    <property type="match status" value="3"/>
</dbReference>
<dbReference type="InterPro" id="IPR036179">
    <property type="entry name" value="Ig-like_dom_sf"/>
</dbReference>
<evidence type="ECO:0000256" key="18">
    <source>
        <dbReference type="ARBA" id="ARBA00051243"/>
    </source>
</evidence>
<feature type="binding site" evidence="19">
    <location>
        <position position="737"/>
    </location>
    <ligand>
        <name>ATP</name>
        <dbReference type="ChEBI" id="CHEBI:30616"/>
    </ligand>
</feature>
<comment type="catalytic activity">
    <reaction evidence="18">
        <text>L-tyrosyl-[protein] + ATP = O-phospho-L-tyrosyl-[protein] + ADP + H(+)</text>
        <dbReference type="Rhea" id="RHEA:10596"/>
        <dbReference type="Rhea" id="RHEA-COMP:10136"/>
        <dbReference type="Rhea" id="RHEA-COMP:20101"/>
        <dbReference type="ChEBI" id="CHEBI:15378"/>
        <dbReference type="ChEBI" id="CHEBI:30616"/>
        <dbReference type="ChEBI" id="CHEBI:46858"/>
        <dbReference type="ChEBI" id="CHEBI:61978"/>
        <dbReference type="ChEBI" id="CHEBI:456216"/>
        <dbReference type="EC" id="2.7.10.1"/>
    </reaction>
</comment>
<evidence type="ECO:0000256" key="3">
    <source>
        <dbReference type="ARBA" id="ARBA00022553"/>
    </source>
</evidence>
<evidence type="ECO:0000259" key="24">
    <source>
        <dbReference type="PROSITE" id="PS50835"/>
    </source>
</evidence>
<dbReference type="OrthoDB" id="5984265at2759"/>
<dbReference type="GO" id="GO:0004714">
    <property type="term" value="F:transmembrane receptor protein tyrosine kinase activity"/>
    <property type="evidence" value="ECO:0007669"/>
    <property type="project" value="UniProtKB-EC"/>
</dbReference>
<evidence type="ECO:0000256" key="19">
    <source>
        <dbReference type="PROSITE-ProRule" id="PRU10141"/>
    </source>
</evidence>
<evidence type="ECO:0000256" key="21">
    <source>
        <dbReference type="SAM" id="Phobius"/>
    </source>
</evidence>
<evidence type="ECO:0000256" key="1">
    <source>
        <dbReference type="ARBA" id="ARBA00004167"/>
    </source>
</evidence>
<keyword evidence="8 19" id="KW-0547">Nucleotide-binding</keyword>
<keyword evidence="17" id="KW-0393">Immunoglobulin domain</keyword>
<feature type="chain" id="PRO_5035595033" description="receptor protein-tyrosine kinase" evidence="22">
    <location>
        <begin position="22"/>
        <end position="1232"/>
    </location>
</feature>
<feature type="transmembrane region" description="Helical" evidence="21">
    <location>
        <begin position="595"/>
        <end position="621"/>
    </location>
</feature>
<evidence type="ECO:0000256" key="5">
    <source>
        <dbReference type="ARBA" id="ARBA00022692"/>
    </source>
</evidence>
<evidence type="ECO:0000256" key="15">
    <source>
        <dbReference type="ARBA" id="ARBA00023170"/>
    </source>
</evidence>
<dbReference type="InterPro" id="IPR003599">
    <property type="entry name" value="Ig_sub"/>
</dbReference>